<keyword evidence="3" id="KW-1185">Reference proteome</keyword>
<proteinExistence type="predicted"/>
<protein>
    <recommendedName>
        <fullName evidence="4">GPI-anchored cell wall organization protein Ecm33</fullName>
    </recommendedName>
</protein>
<dbReference type="Proteomes" id="UP000799324">
    <property type="component" value="Unassembled WGS sequence"/>
</dbReference>
<dbReference type="SUPFAM" id="SSF52058">
    <property type="entry name" value="L domain-like"/>
    <property type="match status" value="2"/>
</dbReference>
<reference evidence="2" key="1">
    <citation type="journal article" date="2020" name="Stud. Mycol.">
        <title>101 Dothideomycetes genomes: a test case for predicting lifestyles and emergence of pathogens.</title>
        <authorList>
            <person name="Haridas S."/>
            <person name="Albert R."/>
            <person name="Binder M."/>
            <person name="Bloem J."/>
            <person name="Labutti K."/>
            <person name="Salamov A."/>
            <person name="Andreopoulos B."/>
            <person name="Baker S."/>
            <person name="Barry K."/>
            <person name="Bills G."/>
            <person name="Bluhm B."/>
            <person name="Cannon C."/>
            <person name="Castanera R."/>
            <person name="Culley D."/>
            <person name="Daum C."/>
            <person name="Ezra D."/>
            <person name="Gonzalez J."/>
            <person name="Henrissat B."/>
            <person name="Kuo A."/>
            <person name="Liang C."/>
            <person name="Lipzen A."/>
            <person name="Lutzoni F."/>
            <person name="Magnuson J."/>
            <person name="Mondo S."/>
            <person name="Nolan M."/>
            <person name="Ohm R."/>
            <person name="Pangilinan J."/>
            <person name="Park H.-J."/>
            <person name="Ramirez L."/>
            <person name="Alfaro M."/>
            <person name="Sun H."/>
            <person name="Tritt A."/>
            <person name="Yoshinaga Y."/>
            <person name="Zwiers L.-H."/>
            <person name="Turgeon B."/>
            <person name="Goodwin S."/>
            <person name="Spatafora J."/>
            <person name="Crous P."/>
            <person name="Grigoriev I."/>
        </authorList>
    </citation>
    <scope>NUCLEOTIDE SEQUENCE</scope>
    <source>
        <strain evidence="2">CBS 122681</strain>
    </source>
</reference>
<evidence type="ECO:0000313" key="2">
    <source>
        <dbReference type="EMBL" id="KAF2652806.1"/>
    </source>
</evidence>
<sequence>MHLWLRAATCASIWTRITFAACDTESTTTLANSNVITALTSCATFSGSVALATDISGHIALDGVQEITGDVYISNASELVSLTGDSLSTIGGDLTLDGVQKLSTLDFPRLTSVGNVTWSSLPNLQSVGLDQGLSADEVDIQNTQLQQLNITKAAKITIVNNPFAANISIAVNNVTNDLVISANNPAMTVDLPNLYWANNITLTNVSDVSMPLLNTIGNNFNIYGSTIGVLKIPNLNVVWGGLSLISNYQLTSIQIPSLVQVGTLVISNNSELRKFTLDELGIVSYAITVDGHLSK</sequence>
<dbReference type="OrthoDB" id="536881at2759"/>
<organism evidence="2 3">
    <name type="scientific">Lophiostoma macrostomum CBS 122681</name>
    <dbReference type="NCBI Taxonomy" id="1314788"/>
    <lineage>
        <taxon>Eukaryota</taxon>
        <taxon>Fungi</taxon>
        <taxon>Dikarya</taxon>
        <taxon>Ascomycota</taxon>
        <taxon>Pezizomycotina</taxon>
        <taxon>Dothideomycetes</taxon>
        <taxon>Pleosporomycetidae</taxon>
        <taxon>Pleosporales</taxon>
        <taxon>Lophiostomataceae</taxon>
        <taxon>Lophiostoma</taxon>
    </lineage>
</organism>
<evidence type="ECO:0000256" key="1">
    <source>
        <dbReference type="SAM" id="SignalP"/>
    </source>
</evidence>
<keyword evidence="1" id="KW-0732">Signal</keyword>
<gene>
    <name evidence="2" type="ORF">K491DRAFT_29943</name>
</gene>
<name>A0A6A6SYN8_9PLEO</name>
<dbReference type="EMBL" id="MU004393">
    <property type="protein sequence ID" value="KAF2652806.1"/>
    <property type="molecule type" value="Genomic_DNA"/>
</dbReference>
<evidence type="ECO:0008006" key="4">
    <source>
        <dbReference type="Google" id="ProtNLM"/>
    </source>
</evidence>
<feature type="signal peptide" evidence="1">
    <location>
        <begin position="1"/>
        <end position="20"/>
    </location>
</feature>
<accession>A0A6A6SYN8</accession>
<feature type="chain" id="PRO_5025578614" description="GPI-anchored cell wall organization protein Ecm33" evidence="1">
    <location>
        <begin position="21"/>
        <end position="295"/>
    </location>
</feature>
<dbReference type="InterPro" id="IPR036941">
    <property type="entry name" value="Rcpt_L-dom_sf"/>
</dbReference>
<evidence type="ECO:0000313" key="3">
    <source>
        <dbReference type="Proteomes" id="UP000799324"/>
    </source>
</evidence>
<dbReference type="Gene3D" id="3.80.20.20">
    <property type="entry name" value="Receptor L-domain"/>
    <property type="match status" value="1"/>
</dbReference>
<dbReference type="AlphaFoldDB" id="A0A6A6SYN8"/>